<dbReference type="InterPro" id="IPR001205">
    <property type="entry name" value="RNA-dir_pol_C"/>
</dbReference>
<feature type="domain" description="RdRp catalytic" evidence="1">
    <location>
        <begin position="269"/>
        <end position="393"/>
    </location>
</feature>
<evidence type="ECO:0000259" key="1">
    <source>
        <dbReference type="PROSITE" id="PS50507"/>
    </source>
</evidence>
<accession>A0A2V0RBY3</accession>
<reference evidence="2" key="1">
    <citation type="submission" date="2017-04" db="EMBL/GenBank/DDBJ databases">
        <title>Unveiling RNA virosphere associated with marine microorganisms.</title>
        <authorList>
            <person name="Urayama S."/>
            <person name="Takaki Y."/>
            <person name="Nishi S."/>
            <person name="Yoshida Y."/>
            <person name="Deguchi S."/>
            <person name="Takai K."/>
            <person name="Nunoura T."/>
        </authorList>
    </citation>
    <scope>NUCLEOTIDE SEQUENCE</scope>
</reference>
<protein>
    <submittedName>
        <fullName evidence="2">RdRp</fullName>
    </submittedName>
</protein>
<dbReference type="InterPro" id="IPR043128">
    <property type="entry name" value="Rev_trsase/Diguanyl_cyclase"/>
</dbReference>
<dbReference type="GO" id="GO:0039694">
    <property type="term" value="P:viral RNA genome replication"/>
    <property type="evidence" value="ECO:0007669"/>
    <property type="project" value="InterPro"/>
</dbReference>
<dbReference type="GO" id="GO:0003723">
    <property type="term" value="F:RNA binding"/>
    <property type="evidence" value="ECO:0007669"/>
    <property type="project" value="InterPro"/>
</dbReference>
<dbReference type="AlphaFoldDB" id="A0A2V0RBY3"/>
<dbReference type="PROSITE" id="PS50507">
    <property type="entry name" value="RDRP_SSRNA_POS"/>
    <property type="match status" value="1"/>
</dbReference>
<dbReference type="GO" id="GO:0003968">
    <property type="term" value="F:RNA-directed RNA polymerase activity"/>
    <property type="evidence" value="ECO:0007669"/>
    <property type="project" value="InterPro"/>
</dbReference>
<evidence type="ECO:0000313" key="2">
    <source>
        <dbReference type="EMBL" id="GBH22873.1"/>
    </source>
</evidence>
<dbReference type="Gene3D" id="3.30.70.270">
    <property type="match status" value="1"/>
</dbReference>
<dbReference type="InterPro" id="IPR007094">
    <property type="entry name" value="RNA-dir_pol_PSvirus"/>
</dbReference>
<dbReference type="GO" id="GO:0006351">
    <property type="term" value="P:DNA-templated transcription"/>
    <property type="evidence" value="ECO:0007669"/>
    <property type="project" value="InterPro"/>
</dbReference>
<sequence length="582" mass="65580">MRHKETVFLKRPFKPGMSLSAKERSFLPLPLSPVSEWVGLTPFPIGYRKQKIRPPFGHYDAFVSSKFSKEIIGSPNLGYSKYWYIEGNWETNKETLVGYATPPKFLMPTAETLLSYSIDRVDRLGLPNINMKPQRRWLRSVQVNPNAYPGVVTTLLHGGNKRGAYSRSLVTAEGIWDAVVNAPYSTCDNSLWSLGGRERKIDITARDIESRAVLMPETPVAIVAAALVKPIQEGLLLSNFLDKSLECYMGQPLTDGGWDRISQFMVPGKLGIEIDWSKFDSTVIEQAMVASFRILRSCYPPGKDTDKLFIYVMSGTIYKNVALKQRFIYRLRKGLPSGTPFTSVLGTLCNWVLLNYMIRSQKLFGVNEPGDYSLAVAGDDTLIRINKTVTKDDFVPTAEELVDIAKRTTNLDLDLDDLLVGYFEYSAHEFSQKTQDQNFSILKCMIWQGLPGRRLKDLIKPISCPTTKPRSILTYQDVIRGFSDNPIVTPVAFSFLKQFSRWLEPQVREHVGWSHLELDLSPYTGSPERPFKSLTGDRLVNAALSRPPPYMVKSTFNDFTQPGGNLALSVRQSLVPFGLTPD</sequence>
<dbReference type="EMBL" id="BDQE01000139">
    <property type="protein sequence ID" value="GBH22873.1"/>
    <property type="molecule type" value="Genomic_RNA"/>
</dbReference>
<name>A0A2V0RBY3_9ZZZZ</name>
<proteinExistence type="predicted"/>
<comment type="caution">
    <text evidence="2">The sequence shown here is derived from an EMBL/GenBank/DDBJ whole genome shotgun (WGS) entry which is preliminary data.</text>
</comment>
<dbReference type="InterPro" id="IPR043502">
    <property type="entry name" value="DNA/RNA_pol_sf"/>
</dbReference>
<dbReference type="Pfam" id="PF00680">
    <property type="entry name" value="RdRP_1"/>
    <property type="match status" value="1"/>
</dbReference>
<organism evidence="2">
    <name type="scientific">viral metagenome</name>
    <dbReference type="NCBI Taxonomy" id="1070528"/>
    <lineage>
        <taxon>unclassified sequences</taxon>
        <taxon>metagenomes</taxon>
        <taxon>organismal metagenomes</taxon>
    </lineage>
</organism>
<dbReference type="SUPFAM" id="SSF56672">
    <property type="entry name" value="DNA/RNA polymerases"/>
    <property type="match status" value="1"/>
</dbReference>